<evidence type="ECO:0008006" key="3">
    <source>
        <dbReference type="Google" id="ProtNLM"/>
    </source>
</evidence>
<protein>
    <recommendedName>
        <fullName evidence="3">DUF3592 domain-containing protein</fullName>
    </recommendedName>
</protein>
<gene>
    <name evidence="1" type="ORF">J2W25_006509</name>
</gene>
<comment type="caution">
    <text evidence="1">The sequence shown here is derived from an EMBL/GenBank/DDBJ whole genome shotgun (WGS) entry which is preliminary data.</text>
</comment>
<evidence type="ECO:0000313" key="2">
    <source>
        <dbReference type="Proteomes" id="UP001244295"/>
    </source>
</evidence>
<accession>A0AAW8E799</accession>
<dbReference type="RefSeq" id="WP_307589703.1">
    <property type="nucleotide sequence ID" value="NZ_JAUSRQ010000027.1"/>
</dbReference>
<reference evidence="1" key="1">
    <citation type="submission" date="2023-07" db="EMBL/GenBank/DDBJ databases">
        <title>Sorghum-associated microbial communities from plants grown in Nebraska, USA.</title>
        <authorList>
            <person name="Schachtman D."/>
        </authorList>
    </citation>
    <scope>NUCLEOTIDE SEQUENCE</scope>
    <source>
        <strain evidence="1">DS2795</strain>
    </source>
</reference>
<dbReference type="AlphaFoldDB" id="A0AAW8E799"/>
<organism evidence="1 2">
    <name type="scientific">Variovorax boronicumulans</name>
    <dbReference type="NCBI Taxonomy" id="436515"/>
    <lineage>
        <taxon>Bacteria</taxon>
        <taxon>Pseudomonadati</taxon>
        <taxon>Pseudomonadota</taxon>
        <taxon>Betaproteobacteria</taxon>
        <taxon>Burkholderiales</taxon>
        <taxon>Comamonadaceae</taxon>
        <taxon>Variovorax</taxon>
    </lineage>
</organism>
<proteinExistence type="predicted"/>
<evidence type="ECO:0000313" key="1">
    <source>
        <dbReference type="EMBL" id="MDP9927455.1"/>
    </source>
</evidence>
<sequence length="118" mass="13018">MIELLVVVVVAVVVVFALQRLVVRFKADTGKAEHVLRSGQPATAVILDTYDTGERIDTMYVLVRMRLLVEASPEWSAFESDIVVPVSPVKLSDFSVGKRAKVRVIAASRDIAIDQPLR</sequence>
<dbReference type="EMBL" id="JAUSRR010000016">
    <property type="protein sequence ID" value="MDP9927455.1"/>
    <property type="molecule type" value="Genomic_DNA"/>
</dbReference>
<name>A0AAW8E799_9BURK</name>
<dbReference type="Proteomes" id="UP001244295">
    <property type="component" value="Unassembled WGS sequence"/>
</dbReference>